<dbReference type="AlphaFoldDB" id="A0A7I7YV65"/>
<dbReference type="OrthoDB" id="3218431at2"/>
<feature type="transmembrane region" description="Helical" evidence="1">
    <location>
        <begin position="96"/>
        <end position="114"/>
    </location>
</feature>
<accession>A0A7I7YV65</accession>
<proteinExistence type="predicted"/>
<evidence type="ECO:0000256" key="1">
    <source>
        <dbReference type="SAM" id="Phobius"/>
    </source>
</evidence>
<dbReference type="RefSeq" id="WP_085271982.1">
    <property type="nucleotide sequence ID" value="NZ_AP022614.1"/>
</dbReference>
<protein>
    <recommendedName>
        <fullName evidence="4">DUF4345 domain-containing protein</fullName>
    </recommendedName>
</protein>
<keyword evidence="1" id="KW-0472">Membrane</keyword>
<gene>
    <name evidence="2" type="ORF">MPRM_30460</name>
</gene>
<evidence type="ECO:0000313" key="3">
    <source>
        <dbReference type="Proteomes" id="UP000467105"/>
    </source>
</evidence>
<organism evidence="2 3">
    <name type="scientific">Mycobacterium parmense</name>
    <dbReference type="NCBI Taxonomy" id="185642"/>
    <lineage>
        <taxon>Bacteria</taxon>
        <taxon>Bacillati</taxon>
        <taxon>Actinomycetota</taxon>
        <taxon>Actinomycetes</taxon>
        <taxon>Mycobacteriales</taxon>
        <taxon>Mycobacteriaceae</taxon>
        <taxon>Mycobacterium</taxon>
        <taxon>Mycobacterium simiae complex</taxon>
    </lineage>
</organism>
<keyword evidence="1" id="KW-1133">Transmembrane helix</keyword>
<keyword evidence="1" id="KW-0812">Transmembrane</keyword>
<keyword evidence="3" id="KW-1185">Reference proteome</keyword>
<reference evidence="2 3" key="1">
    <citation type="journal article" date="2019" name="Emerg. Microbes Infect.">
        <title>Comprehensive subspecies identification of 175 nontuberculous mycobacteria species based on 7547 genomic profiles.</title>
        <authorList>
            <person name="Matsumoto Y."/>
            <person name="Kinjo T."/>
            <person name="Motooka D."/>
            <person name="Nabeya D."/>
            <person name="Jung N."/>
            <person name="Uechi K."/>
            <person name="Horii T."/>
            <person name="Iida T."/>
            <person name="Fujita J."/>
            <person name="Nakamura S."/>
        </authorList>
    </citation>
    <scope>NUCLEOTIDE SEQUENCE [LARGE SCALE GENOMIC DNA]</scope>
    <source>
        <strain evidence="2 3">JCM 14742</strain>
    </source>
</reference>
<dbReference type="EMBL" id="AP022614">
    <property type="protein sequence ID" value="BBZ45765.1"/>
    <property type="molecule type" value="Genomic_DNA"/>
</dbReference>
<dbReference type="Proteomes" id="UP000467105">
    <property type="component" value="Chromosome"/>
</dbReference>
<sequence length="135" mass="14031">MTFLSRIGLATTLAASATSHAYLYVHGYQHIPGIGAAFLAQAAISFSLALLILLGGPGWLRWAAAAVAGGSLAAFAMSRTVGVLGFSERGWDPSPYAAISVGAEISTVLLWAVWAGSRAQVSKKIDPVPVGLYER</sequence>
<feature type="transmembrane region" description="Helical" evidence="1">
    <location>
        <begin position="62"/>
        <end position="84"/>
    </location>
</feature>
<evidence type="ECO:0000313" key="2">
    <source>
        <dbReference type="EMBL" id="BBZ45765.1"/>
    </source>
</evidence>
<name>A0A7I7YV65_9MYCO</name>
<feature type="transmembrane region" description="Helical" evidence="1">
    <location>
        <begin position="31"/>
        <end position="55"/>
    </location>
</feature>
<evidence type="ECO:0008006" key="4">
    <source>
        <dbReference type="Google" id="ProtNLM"/>
    </source>
</evidence>